<accession>A0ABC8JCY8</accession>
<evidence type="ECO:0000256" key="1">
    <source>
        <dbReference type="ARBA" id="ARBA00007558"/>
    </source>
</evidence>
<proteinExistence type="inferred from homology"/>
<evidence type="ECO:0000313" key="3">
    <source>
        <dbReference type="EMBL" id="CAH8321490.1"/>
    </source>
</evidence>
<feature type="domain" description="Protein root UVB sensitive/RUS" evidence="2">
    <location>
        <begin position="12"/>
        <end position="99"/>
    </location>
</feature>
<dbReference type="AlphaFoldDB" id="A0ABC8JCY8"/>
<organism evidence="3 4">
    <name type="scientific">Eruca vesicaria subsp. sativa</name>
    <name type="common">Garden rocket</name>
    <name type="synonym">Eruca sativa</name>
    <dbReference type="NCBI Taxonomy" id="29727"/>
    <lineage>
        <taxon>Eukaryota</taxon>
        <taxon>Viridiplantae</taxon>
        <taxon>Streptophyta</taxon>
        <taxon>Embryophyta</taxon>
        <taxon>Tracheophyta</taxon>
        <taxon>Spermatophyta</taxon>
        <taxon>Magnoliopsida</taxon>
        <taxon>eudicotyledons</taxon>
        <taxon>Gunneridae</taxon>
        <taxon>Pentapetalae</taxon>
        <taxon>rosids</taxon>
        <taxon>malvids</taxon>
        <taxon>Brassicales</taxon>
        <taxon>Brassicaceae</taxon>
        <taxon>Brassiceae</taxon>
        <taxon>Eruca</taxon>
    </lineage>
</organism>
<name>A0ABC8JCY8_ERUVS</name>
<comment type="caution">
    <text evidence="3">The sequence shown here is derived from an EMBL/GenBank/DDBJ whole genome shotgun (WGS) entry which is preliminary data.</text>
</comment>
<dbReference type="PANTHER" id="PTHR12770:SF20">
    <property type="entry name" value="PROTEIN ROOT UVB SENSITIVE 6"/>
    <property type="match status" value="1"/>
</dbReference>
<dbReference type="PANTHER" id="PTHR12770">
    <property type="entry name" value="RUS1 FAMILY PROTEIN C16ORF58"/>
    <property type="match status" value="1"/>
</dbReference>
<dbReference type="Pfam" id="PF04884">
    <property type="entry name" value="UVB_sens_prot"/>
    <property type="match status" value="1"/>
</dbReference>
<keyword evidence="4" id="KW-1185">Reference proteome</keyword>
<dbReference type="EMBL" id="CAKOAT010096154">
    <property type="protein sequence ID" value="CAH8321490.1"/>
    <property type="molecule type" value="Genomic_DNA"/>
</dbReference>
<dbReference type="InterPro" id="IPR006968">
    <property type="entry name" value="RUS_fam"/>
</dbReference>
<dbReference type="InterPro" id="IPR054549">
    <property type="entry name" value="UVB_sens_RUS_dom"/>
</dbReference>
<protein>
    <recommendedName>
        <fullName evidence="2">Protein root UVB sensitive/RUS domain-containing protein</fullName>
    </recommendedName>
</protein>
<dbReference type="Proteomes" id="UP001642260">
    <property type="component" value="Unassembled WGS sequence"/>
</dbReference>
<sequence length="197" mass="21970">MLSGNKKSAANYVASANYLTTAHKNVAAVTSKSTRTPIYKAFAKGENIGDVTAKGECVGNIADLMGTGFSILISKRNPSLVTTFGLLSCGYLLSSYQEVGFPHYSKVISKKRYLLFHGKELFESKLPDERWSTNIDVPSTAVLCVQLNTLHYAVSQLSKLEDSIWERWIAKRPREKIVISMDYLSAPLKEILWLRKC</sequence>
<evidence type="ECO:0000259" key="2">
    <source>
        <dbReference type="Pfam" id="PF04884"/>
    </source>
</evidence>
<reference evidence="3 4" key="1">
    <citation type="submission" date="2022-03" db="EMBL/GenBank/DDBJ databases">
        <authorList>
            <person name="Macdonald S."/>
            <person name="Ahmed S."/>
            <person name="Newling K."/>
        </authorList>
    </citation>
    <scope>NUCLEOTIDE SEQUENCE [LARGE SCALE GENOMIC DNA]</scope>
</reference>
<gene>
    <name evidence="3" type="ORF">ERUC_LOCUS9370</name>
</gene>
<comment type="similarity">
    <text evidence="1">Belongs to the RUS1 family.</text>
</comment>
<evidence type="ECO:0000313" key="4">
    <source>
        <dbReference type="Proteomes" id="UP001642260"/>
    </source>
</evidence>